<comment type="caution">
    <text evidence="4">The sequence shown here is derived from an EMBL/GenBank/DDBJ whole genome shotgun (WGS) entry which is preliminary data.</text>
</comment>
<reference evidence="4 5" key="1">
    <citation type="submission" date="2023-11" db="EMBL/GenBank/DDBJ databases">
        <title>MicrobeMod: A computational toolkit for identifying prokaryotic methylation and restriction-modification with nanopore sequencing.</title>
        <authorList>
            <person name="Crits-Christoph A."/>
            <person name="Kang S.C."/>
            <person name="Lee H."/>
            <person name="Ostrov N."/>
        </authorList>
    </citation>
    <scope>NUCLEOTIDE SEQUENCE [LARGE SCALE GENOMIC DNA]</scope>
    <source>
        <strain evidence="4 5">DSMZ 700</strain>
    </source>
</reference>
<feature type="region of interest" description="Disordered" evidence="1">
    <location>
        <begin position="258"/>
        <end position="313"/>
    </location>
</feature>
<gene>
    <name evidence="4" type="primary">repC</name>
    <name evidence="4" type="ORF">SIL87_01835</name>
</gene>
<evidence type="ECO:0000259" key="3">
    <source>
        <dbReference type="Pfam" id="PF11800"/>
    </source>
</evidence>
<dbReference type="NCBIfam" id="NF040974">
    <property type="entry name" value="RepABC_RepC"/>
    <property type="match status" value="1"/>
</dbReference>
<sequence length="439" mass="48211">MKTVPIAGHDADYTRHAISGSATGLRRITPAMLPAEATAERFAGGDITPGQALAALKAAAPRLGISPRMIHAIDWLFRFTQPQDWQPGARPIVWPSSSMQAAELGVTETQARRINRHLVELGLIVMRDSPNAKRYGRRDARGRIVEGYGFDLSPIGARIEEFRAAAEAYRAERASIARLRRRATIARNSLRQTWQTYHEQRIEDPALPTLRAAAEAASAGLRGIDAADALAIAVERLETTARTARQALEMALAYGSSAGSDSVEMSGRPDKNVRHTTSTTENLNPPDTVLASNECTSGQRQGTEQNNEKRTDRGSVMKIRPDELIRIAPRLKPYLRRASPSWPEIVDAADWLRHDLGISKPLWGDACLTMGREQAAIAVAIVSTKPVEHFRTTPGGYFNGMVAKAREGALHLDRTIWSFRTGGARYPRTRISPNDTGYP</sequence>
<keyword evidence="5" id="KW-1185">Reference proteome</keyword>
<dbReference type="InterPro" id="IPR005090">
    <property type="entry name" value="RepC_N"/>
</dbReference>
<protein>
    <submittedName>
        <fullName evidence="4">Plasmid replication protein RepC</fullName>
    </submittedName>
</protein>
<feature type="domain" description="Plasmid replication protein C C-terminal" evidence="3">
    <location>
        <begin position="322"/>
        <end position="420"/>
    </location>
</feature>
<accession>A0AAW9DLN1</accession>
<feature type="domain" description="Plasmid replication protein C N-terminal" evidence="2">
    <location>
        <begin position="26"/>
        <end position="196"/>
    </location>
</feature>
<dbReference type="RefSeq" id="WP_319612578.1">
    <property type="nucleotide sequence ID" value="NZ_JAWXYB010000008.1"/>
</dbReference>
<dbReference type="AlphaFoldDB" id="A0AAW9DLN1"/>
<dbReference type="InterPro" id="IPR047611">
    <property type="entry name" value="RepABC_RepC"/>
</dbReference>
<dbReference type="EMBL" id="JAWXYB010000008">
    <property type="protein sequence ID" value="MDX5929509.1"/>
    <property type="molecule type" value="Genomic_DNA"/>
</dbReference>
<evidence type="ECO:0000313" key="5">
    <source>
        <dbReference type="Proteomes" id="UP001279553"/>
    </source>
</evidence>
<dbReference type="Proteomes" id="UP001279553">
    <property type="component" value="Unassembled WGS sequence"/>
</dbReference>
<dbReference type="Pfam" id="PF11800">
    <property type="entry name" value="RP-C_C"/>
    <property type="match status" value="1"/>
</dbReference>
<proteinExistence type="predicted"/>
<evidence type="ECO:0000313" key="4">
    <source>
        <dbReference type="EMBL" id="MDX5929509.1"/>
    </source>
</evidence>
<evidence type="ECO:0000259" key="2">
    <source>
        <dbReference type="Pfam" id="PF03428"/>
    </source>
</evidence>
<name>A0AAW9DLN1_ACIAO</name>
<feature type="compositionally biased region" description="Polar residues" evidence="1">
    <location>
        <begin position="275"/>
        <end position="305"/>
    </location>
</feature>
<organism evidence="4 5">
    <name type="scientific">Acidiphilium acidophilum</name>
    <name type="common">Thiobacillus acidophilus</name>
    <dbReference type="NCBI Taxonomy" id="76588"/>
    <lineage>
        <taxon>Bacteria</taxon>
        <taxon>Pseudomonadati</taxon>
        <taxon>Pseudomonadota</taxon>
        <taxon>Alphaproteobacteria</taxon>
        <taxon>Acetobacterales</taxon>
        <taxon>Acidocellaceae</taxon>
        <taxon>Acidiphilium</taxon>
    </lineage>
</organism>
<evidence type="ECO:0000256" key="1">
    <source>
        <dbReference type="SAM" id="MobiDB-lite"/>
    </source>
</evidence>
<dbReference type="Pfam" id="PF03428">
    <property type="entry name" value="RP-C"/>
    <property type="match status" value="1"/>
</dbReference>
<dbReference type="InterPro" id="IPR021760">
    <property type="entry name" value="RepC_C"/>
</dbReference>